<name>A0A165NNA6_EXIGL</name>
<dbReference type="SUPFAM" id="SSF56176">
    <property type="entry name" value="FAD-binding/transporter-associated domain-like"/>
    <property type="match status" value="1"/>
</dbReference>
<sequence length="442" mass="48664">MFLDILTTFSKDQVLTPRDGDVYENALKRWSDTGIRRAQFIVLPKTAEEVSQAIAIKGGGHSCSGTSSTTGLVIDLRNVNTVTVFAHAKVAKVGGGALWEAVDAEAAKHGLATVGGTVNHTGVGGLTVGGGFGFLSPKHGLTVDVLQEAEVVLANGDIVVCSLTENPDLFWGIRGTNFGVVTSFTFQLFPQENAVWSGLLLFSSDKLPQLLRALETWYRQAGENEAANLFFGCGPVDFKPALILLPFYNGVTADAMIKFKPVLDVGPVADFTKEMPYPVVNTIQHPMTTHGDRKLFKATSFTSFDDAKFQHIFNKYTDLVETFPDTRGSAVIIEFYPADKIVSVPTKATAFPSRMRRCNINFVPRWQDAALDAEMRAWARAQVNFVRKSEGLVAANRAYANYGSGDERARDVFGENYERMARVKARYDPQNIFHKWYPIVTR</sequence>
<dbReference type="InParanoid" id="A0A165NNA6"/>
<reference evidence="7 8" key="1">
    <citation type="journal article" date="2016" name="Mol. Biol. Evol.">
        <title>Comparative Genomics of Early-Diverging Mushroom-Forming Fungi Provides Insights into the Origins of Lignocellulose Decay Capabilities.</title>
        <authorList>
            <person name="Nagy L.G."/>
            <person name="Riley R."/>
            <person name="Tritt A."/>
            <person name="Adam C."/>
            <person name="Daum C."/>
            <person name="Floudas D."/>
            <person name="Sun H."/>
            <person name="Yadav J.S."/>
            <person name="Pangilinan J."/>
            <person name="Larsson K.H."/>
            <person name="Matsuura K."/>
            <person name="Barry K."/>
            <person name="Labutti K."/>
            <person name="Kuo R."/>
            <person name="Ohm R.A."/>
            <person name="Bhattacharya S.S."/>
            <person name="Shirouzu T."/>
            <person name="Yoshinaga Y."/>
            <person name="Martin F.M."/>
            <person name="Grigoriev I.V."/>
            <person name="Hibbett D.S."/>
        </authorList>
    </citation>
    <scope>NUCLEOTIDE SEQUENCE [LARGE SCALE GENOMIC DNA]</scope>
    <source>
        <strain evidence="7 8">HHB12029</strain>
    </source>
</reference>
<dbReference type="OrthoDB" id="415825at2759"/>
<dbReference type="InterPro" id="IPR050416">
    <property type="entry name" value="FAD-linked_Oxidoreductase"/>
</dbReference>
<dbReference type="Gene3D" id="3.30.465.10">
    <property type="match status" value="1"/>
</dbReference>
<dbReference type="InterPro" id="IPR036318">
    <property type="entry name" value="FAD-bd_PCMH-like_sf"/>
</dbReference>
<dbReference type="Gene3D" id="3.40.462.20">
    <property type="match status" value="1"/>
</dbReference>
<feature type="domain" description="FAD-binding PCMH-type" evidence="6">
    <location>
        <begin position="23"/>
        <end position="191"/>
    </location>
</feature>
<dbReference type="GO" id="GO:0016491">
    <property type="term" value="F:oxidoreductase activity"/>
    <property type="evidence" value="ECO:0007669"/>
    <property type="project" value="UniProtKB-KW"/>
</dbReference>
<keyword evidence="4" id="KW-0274">FAD</keyword>
<dbReference type="PANTHER" id="PTHR42973">
    <property type="entry name" value="BINDING OXIDOREDUCTASE, PUTATIVE (AFU_ORTHOLOGUE AFUA_1G17690)-RELATED"/>
    <property type="match status" value="1"/>
</dbReference>
<dbReference type="Gene3D" id="3.30.43.10">
    <property type="entry name" value="Uridine Diphospho-n-acetylenolpyruvylglucosamine Reductase, domain 2"/>
    <property type="match status" value="1"/>
</dbReference>
<dbReference type="AlphaFoldDB" id="A0A165NNA6"/>
<gene>
    <name evidence="7" type="ORF">EXIGLDRAFT_666812</name>
</gene>
<evidence type="ECO:0000256" key="5">
    <source>
        <dbReference type="ARBA" id="ARBA00023002"/>
    </source>
</evidence>
<evidence type="ECO:0000259" key="6">
    <source>
        <dbReference type="PROSITE" id="PS51387"/>
    </source>
</evidence>
<proteinExistence type="inferred from homology"/>
<keyword evidence="8" id="KW-1185">Reference proteome</keyword>
<comment type="similarity">
    <text evidence="2">Belongs to the oxygen-dependent FAD-linked oxidoreductase family.</text>
</comment>
<protein>
    <submittedName>
        <fullName evidence="7">FAD-binding domain-containing protein</fullName>
    </submittedName>
</protein>
<dbReference type="InterPro" id="IPR016169">
    <property type="entry name" value="FAD-bd_PCMH_sub2"/>
</dbReference>
<comment type="cofactor">
    <cofactor evidence="1">
        <name>FAD</name>
        <dbReference type="ChEBI" id="CHEBI:57692"/>
    </cofactor>
</comment>
<dbReference type="EMBL" id="KV425897">
    <property type="protein sequence ID" value="KZW00985.1"/>
    <property type="molecule type" value="Genomic_DNA"/>
</dbReference>
<evidence type="ECO:0000256" key="2">
    <source>
        <dbReference type="ARBA" id="ARBA00005466"/>
    </source>
</evidence>
<evidence type="ECO:0000256" key="3">
    <source>
        <dbReference type="ARBA" id="ARBA00022630"/>
    </source>
</evidence>
<accession>A0A165NNA6</accession>
<evidence type="ECO:0000313" key="7">
    <source>
        <dbReference type="EMBL" id="KZW00985.1"/>
    </source>
</evidence>
<dbReference type="SUPFAM" id="SSF55103">
    <property type="entry name" value="FAD-linked oxidases, C-terminal domain"/>
    <property type="match status" value="1"/>
</dbReference>
<evidence type="ECO:0000256" key="4">
    <source>
        <dbReference type="ARBA" id="ARBA00022827"/>
    </source>
</evidence>
<dbReference type="Pfam" id="PF01565">
    <property type="entry name" value="FAD_binding_4"/>
    <property type="match status" value="1"/>
</dbReference>
<organism evidence="7 8">
    <name type="scientific">Exidia glandulosa HHB12029</name>
    <dbReference type="NCBI Taxonomy" id="1314781"/>
    <lineage>
        <taxon>Eukaryota</taxon>
        <taxon>Fungi</taxon>
        <taxon>Dikarya</taxon>
        <taxon>Basidiomycota</taxon>
        <taxon>Agaricomycotina</taxon>
        <taxon>Agaricomycetes</taxon>
        <taxon>Auriculariales</taxon>
        <taxon>Exidiaceae</taxon>
        <taxon>Exidia</taxon>
    </lineage>
</organism>
<dbReference type="InterPro" id="IPR006094">
    <property type="entry name" value="Oxid_FAD_bind_N"/>
</dbReference>
<dbReference type="InterPro" id="IPR016166">
    <property type="entry name" value="FAD-bd_PCMH"/>
</dbReference>
<dbReference type="InterPro" id="IPR016164">
    <property type="entry name" value="FAD-linked_Oxase-like_C"/>
</dbReference>
<evidence type="ECO:0000313" key="8">
    <source>
        <dbReference type="Proteomes" id="UP000077266"/>
    </source>
</evidence>
<dbReference type="Proteomes" id="UP000077266">
    <property type="component" value="Unassembled WGS sequence"/>
</dbReference>
<evidence type="ECO:0000256" key="1">
    <source>
        <dbReference type="ARBA" id="ARBA00001974"/>
    </source>
</evidence>
<dbReference type="InterPro" id="IPR016167">
    <property type="entry name" value="FAD-bd_PCMH_sub1"/>
</dbReference>
<dbReference type="Pfam" id="PF08031">
    <property type="entry name" value="BBE"/>
    <property type="match status" value="1"/>
</dbReference>
<dbReference type="STRING" id="1314781.A0A165NNA6"/>
<keyword evidence="5" id="KW-0560">Oxidoreductase</keyword>
<dbReference type="PROSITE" id="PS51387">
    <property type="entry name" value="FAD_PCMH"/>
    <property type="match status" value="1"/>
</dbReference>
<dbReference type="InterPro" id="IPR012951">
    <property type="entry name" value="BBE"/>
</dbReference>
<keyword evidence="3" id="KW-0285">Flavoprotein</keyword>
<dbReference type="PANTHER" id="PTHR42973:SF39">
    <property type="entry name" value="FAD-BINDING PCMH-TYPE DOMAIN-CONTAINING PROTEIN"/>
    <property type="match status" value="1"/>
</dbReference>
<dbReference type="GO" id="GO:0071949">
    <property type="term" value="F:FAD binding"/>
    <property type="evidence" value="ECO:0007669"/>
    <property type="project" value="InterPro"/>
</dbReference>